<sequence>MGGTAARVREAWRGSVAGRIWRQGAEVELMHRSMGFAALGLVTLMPLLIVVAAAVPYQRAGFAQWIVDGMGLSGRPAGTVRRLFSTPGAVLSTTSALSLASLAVFGLSFAASVATGYERIWELPAVPWHAVWRRVVWLAVLTAYLFVEAQSGTLLDGGAPAAGLRIAFTLACGVLFFWWGQRFLLGNRVPGLPALTGAVCTMAGLVGLRVFSILVLSPLTLTSAVTYGPVGTVLTVQSWLIGVGFVIFGGALVGRQLHRGVAVEAGAGTGEPAGGAALPPGDGAAEPSLDPQPRGSA</sequence>
<feature type="transmembrane region" description="Helical" evidence="2">
    <location>
        <begin position="236"/>
        <end position="254"/>
    </location>
</feature>
<feature type="transmembrane region" description="Helical" evidence="2">
    <location>
        <begin position="36"/>
        <end position="55"/>
    </location>
</feature>
<keyword evidence="4" id="KW-1185">Reference proteome</keyword>
<protein>
    <submittedName>
        <fullName evidence="3">Membrane protein</fullName>
    </submittedName>
</protein>
<evidence type="ECO:0000256" key="1">
    <source>
        <dbReference type="SAM" id="MobiDB-lite"/>
    </source>
</evidence>
<dbReference type="EMBL" id="FRBI01000018">
    <property type="protein sequence ID" value="SHN02630.1"/>
    <property type="molecule type" value="Genomic_DNA"/>
</dbReference>
<feature type="transmembrane region" description="Helical" evidence="2">
    <location>
        <begin position="159"/>
        <end position="180"/>
    </location>
</feature>
<keyword evidence="2" id="KW-0812">Transmembrane</keyword>
<keyword evidence="2" id="KW-0472">Membrane</keyword>
<dbReference type="AlphaFoldDB" id="A0A1M7NFU9"/>
<gene>
    <name evidence="3" type="ORF">SAMN05216499_118120</name>
</gene>
<feature type="transmembrane region" description="Helical" evidence="2">
    <location>
        <begin position="192"/>
        <end position="216"/>
    </location>
</feature>
<feature type="compositionally biased region" description="Low complexity" evidence="1">
    <location>
        <begin position="274"/>
        <end position="287"/>
    </location>
</feature>
<feature type="region of interest" description="Disordered" evidence="1">
    <location>
        <begin position="271"/>
        <end position="297"/>
    </location>
</feature>
<evidence type="ECO:0000313" key="4">
    <source>
        <dbReference type="Proteomes" id="UP000184111"/>
    </source>
</evidence>
<name>A0A1M7NFU9_9ACTN</name>
<feature type="transmembrane region" description="Helical" evidence="2">
    <location>
        <begin position="131"/>
        <end position="147"/>
    </location>
</feature>
<evidence type="ECO:0000256" key="2">
    <source>
        <dbReference type="SAM" id="Phobius"/>
    </source>
</evidence>
<proteinExistence type="predicted"/>
<dbReference type="Proteomes" id="UP000184111">
    <property type="component" value="Unassembled WGS sequence"/>
</dbReference>
<evidence type="ECO:0000313" key="3">
    <source>
        <dbReference type="EMBL" id="SHN02630.1"/>
    </source>
</evidence>
<dbReference type="RefSeq" id="WP_073501129.1">
    <property type="nucleotide sequence ID" value="NZ_FRBI01000018.1"/>
</dbReference>
<feature type="transmembrane region" description="Helical" evidence="2">
    <location>
        <begin position="89"/>
        <end position="110"/>
    </location>
</feature>
<reference evidence="3 4" key="1">
    <citation type="submission" date="2016-11" db="EMBL/GenBank/DDBJ databases">
        <authorList>
            <person name="Jaros S."/>
            <person name="Januszkiewicz K."/>
            <person name="Wedrychowicz H."/>
        </authorList>
    </citation>
    <scope>NUCLEOTIDE SEQUENCE [LARGE SCALE GENOMIC DNA]</scope>
    <source>
        <strain evidence="3 4">CGMCC 4.2025</strain>
    </source>
</reference>
<organism evidence="3 4">
    <name type="scientific">Actinacidiphila paucisporea</name>
    <dbReference type="NCBI Taxonomy" id="310782"/>
    <lineage>
        <taxon>Bacteria</taxon>
        <taxon>Bacillati</taxon>
        <taxon>Actinomycetota</taxon>
        <taxon>Actinomycetes</taxon>
        <taxon>Kitasatosporales</taxon>
        <taxon>Streptomycetaceae</taxon>
        <taxon>Actinacidiphila</taxon>
    </lineage>
</organism>
<accession>A0A1M7NFU9</accession>
<keyword evidence="2" id="KW-1133">Transmembrane helix</keyword>